<keyword evidence="5" id="KW-0143">Chaperone</keyword>
<keyword evidence="11" id="KW-1185">Reference proteome</keyword>
<comment type="caution">
    <text evidence="10">The sequence shown here is derived from an EMBL/GenBank/DDBJ whole genome shotgun (WGS) entry which is preliminary data.</text>
</comment>
<feature type="zinc finger region" description="CR-type" evidence="6">
    <location>
        <begin position="211"/>
        <end position="293"/>
    </location>
</feature>
<evidence type="ECO:0000256" key="6">
    <source>
        <dbReference type="PROSITE-ProRule" id="PRU00546"/>
    </source>
</evidence>
<proteinExistence type="predicted"/>
<dbReference type="Pfam" id="PF01556">
    <property type="entry name" value="DnaJ_C"/>
    <property type="match status" value="1"/>
</dbReference>
<dbReference type="InterPro" id="IPR036869">
    <property type="entry name" value="J_dom_sf"/>
</dbReference>
<feature type="region of interest" description="Disordered" evidence="7">
    <location>
        <begin position="461"/>
        <end position="482"/>
    </location>
</feature>
<dbReference type="Gene3D" id="2.10.230.10">
    <property type="entry name" value="Heat shock protein DnaJ, cysteine-rich domain"/>
    <property type="match status" value="1"/>
</dbReference>
<dbReference type="Gene3D" id="2.60.260.20">
    <property type="entry name" value="Urease metallochaperone UreE, N-terminal domain"/>
    <property type="match status" value="2"/>
</dbReference>
<dbReference type="OrthoDB" id="550424at2759"/>
<dbReference type="PRINTS" id="PR00625">
    <property type="entry name" value="JDOMAIN"/>
</dbReference>
<feature type="domain" description="CR-type" evidence="9">
    <location>
        <begin position="211"/>
        <end position="293"/>
    </location>
</feature>
<dbReference type="CDD" id="cd10747">
    <property type="entry name" value="DnaJ_C"/>
    <property type="match status" value="1"/>
</dbReference>
<dbReference type="Pfam" id="PF00684">
    <property type="entry name" value="DnaJ_CXXCXGXG"/>
    <property type="match status" value="1"/>
</dbReference>
<evidence type="ECO:0000256" key="1">
    <source>
        <dbReference type="ARBA" id="ARBA00022723"/>
    </source>
</evidence>
<evidence type="ECO:0000256" key="3">
    <source>
        <dbReference type="ARBA" id="ARBA00022771"/>
    </source>
</evidence>
<dbReference type="SUPFAM" id="SSF57938">
    <property type="entry name" value="DnaJ/Hsp40 cysteine-rich domain"/>
    <property type="match status" value="1"/>
</dbReference>
<evidence type="ECO:0000313" key="11">
    <source>
        <dbReference type="Proteomes" id="UP000236621"/>
    </source>
</evidence>
<protein>
    <submittedName>
        <fullName evidence="10">DnaJ-like protein SCJ1</fullName>
    </submittedName>
</protein>
<dbReference type="PANTHER" id="PTHR43888">
    <property type="entry name" value="DNAJ-LIKE-2, ISOFORM A-RELATED"/>
    <property type="match status" value="1"/>
</dbReference>
<dbReference type="PROSITE" id="PS50076">
    <property type="entry name" value="DNAJ_2"/>
    <property type="match status" value="1"/>
</dbReference>
<evidence type="ECO:0000259" key="8">
    <source>
        <dbReference type="PROSITE" id="PS50076"/>
    </source>
</evidence>
<name>A0A2K3QGR7_9HYPO</name>
<feature type="domain" description="J" evidence="8">
    <location>
        <begin position="86"/>
        <end position="151"/>
    </location>
</feature>
<dbReference type="PROSITE" id="PS00636">
    <property type="entry name" value="DNAJ_1"/>
    <property type="match status" value="1"/>
</dbReference>
<evidence type="ECO:0000256" key="7">
    <source>
        <dbReference type="SAM" id="MobiDB-lite"/>
    </source>
</evidence>
<keyword evidence="3 6" id="KW-0863">Zinc-finger</keyword>
<dbReference type="Gene3D" id="1.10.287.110">
    <property type="entry name" value="DnaJ domain"/>
    <property type="match status" value="1"/>
</dbReference>
<dbReference type="CDD" id="cd10719">
    <property type="entry name" value="DnaJ_zf"/>
    <property type="match status" value="1"/>
</dbReference>
<dbReference type="GO" id="GO:0008270">
    <property type="term" value="F:zinc ion binding"/>
    <property type="evidence" value="ECO:0007669"/>
    <property type="project" value="UniProtKB-KW"/>
</dbReference>
<dbReference type="InterPro" id="IPR001623">
    <property type="entry name" value="DnaJ_domain"/>
</dbReference>
<dbReference type="InterPro" id="IPR002939">
    <property type="entry name" value="DnaJ_C"/>
</dbReference>
<dbReference type="InterPro" id="IPR044713">
    <property type="entry name" value="DNJA1/2-like"/>
</dbReference>
<dbReference type="InterPro" id="IPR036410">
    <property type="entry name" value="HSP_DnaJ_Cys-rich_dom_sf"/>
</dbReference>
<dbReference type="GO" id="GO:0030544">
    <property type="term" value="F:Hsp70 protein binding"/>
    <property type="evidence" value="ECO:0007669"/>
    <property type="project" value="InterPro"/>
</dbReference>
<evidence type="ECO:0000256" key="5">
    <source>
        <dbReference type="ARBA" id="ARBA00023186"/>
    </source>
</evidence>
<sequence length="482" mass="53890">PSSRIVNTLVISRVLPRSTPRLPCHSFCSARPSEAARDGAVSDWSASRFPFLYSKSHRAPRSAMLLRGLGWLLLVALVHLALCAEDYYKVLGVDKQASEKQLKSAYRQLSKKFHPDKNPGDETAHEKFVQVSEAYDILSNSETRQIYDRYGHDGVKQHRQGGGGGGQQHDPFDLFSRFFGGHGHFGKSSREPRGHNVEVRVEIALRDFYNGATTEFQWDKQHICETCEGSGSADGKVDTCGVCGGRGVRIVKQQLAPGMFQQMQMRCDACGGRGQTIKHKCPACQGARVERKPTTVSLKIERGAARDSRTVYENEADQSPDWIAGDLIVTLSEKAPVAAENPDGVDGVFFRRKGDDLYWTEVLSLREAWMGDWTRNLTHLDTHVVRLSRPRGHVVHPGHVETLPGEGMPRWHEDGESVYHSTEFGNLYVTYEVVLPDQMEPAMEKDFWALWEKWRAKKGVDLHKDSGRPDGPASAAPGRDEL</sequence>
<dbReference type="SMART" id="SM00271">
    <property type="entry name" value="DnaJ"/>
    <property type="match status" value="1"/>
</dbReference>
<dbReference type="GO" id="GO:0051082">
    <property type="term" value="F:unfolded protein binding"/>
    <property type="evidence" value="ECO:0007669"/>
    <property type="project" value="InterPro"/>
</dbReference>
<dbReference type="SUPFAM" id="SSF46565">
    <property type="entry name" value="Chaperone J-domain"/>
    <property type="match status" value="1"/>
</dbReference>
<keyword evidence="2" id="KW-0677">Repeat</keyword>
<dbReference type="InterPro" id="IPR008971">
    <property type="entry name" value="HSP40/DnaJ_pept-bd"/>
</dbReference>
<dbReference type="EMBL" id="NRSZ01000505">
    <property type="protein sequence ID" value="PNY26738.1"/>
    <property type="molecule type" value="Genomic_DNA"/>
</dbReference>
<keyword evidence="4 6" id="KW-0862">Zinc</keyword>
<dbReference type="PROSITE" id="PS51188">
    <property type="entry name" value="ZF_CR"/>
    <property type="match status" value="1"/>
</dbReference>
<dbReference type="STRING" id="45235.A0A2K3QGR7"/>
<organism evidence="10 11">
    <name type="scientific">Tolypocladium capitatum</name>
    <dbReference type="NCBI Taxonomy" id="45235"/>
    <lineage>
        <taxon>Eukaryota</taxon>
        <taxon>Fungi</taxon>
        <taxon>Dikarya</taxon>
        <taxon>Ascomycota</taxon>
        <taxon>Pezizomycotina</taxon>
        <taxon>Sordariomycetes</taxon>
        <taxon>Hypocreomycetidae</taxon>
        <taxon>Hypocreales</taxon>
        <taxon>Ophiocordycipitaceae</taxon>
        <taxon>Tolypocladium</taxon>
    </lineage>
</organism>
<dbReference type="Pfam" id="PF00226">
    <property type="entry name" value="DnaJ"/>
    <property type="match status" value="1"/>
</dbReference>
<dbReference type="Proteomes" id="UP000236621">
    <property type="component" value="Unassembled WGS sequence"/>
</dbReference>
<evidence type="ECO:0000256" key="2">
    <source>
        <dbReference type="ARBA" id="ARBA00022737"/>
    </source>
</evidence>
<dbReference type="CDD" id="cd06257">
    <property type="entry name" value="DnaJ"/>
    <property type="match status" value="1"/>
</dbReference>
<accession>A0A2K3QGR7</accession>
<keyword evidence="1 6" id="KW-0479">Metal-binding</keyword>
<dbReference type="FunFam" id="2.10.230.10:FF:000001">
    <property type="entry name" value="DnaJ subfamily A member 2"/>
    <property type="match status" value="1"/>
</dbReference>
<dbReference type="InterPro" id="IPR001305">
    <property type="entry name" value="HSP_DnaJ_Cys-rich_dom"/>
</dbReference>
<reference evidence="10 11" key="1">
    <citation type="submission" date="2017-08" db="EMBL/GenBank/DDBJ databases">
        <title>Harnessing the power of phylogenomics to disentangle the directionality and signatures of interkingdom host jumping in the parasitic fungal genus Tolypocladium.</title>
        <authorList>
            <person name="Quandt C.A."/>
            <person name="Patterson W."/>
            <person name="Spatafora J.W."/>
        </authorList>
    </citation>
    <scope>NUCLEOTIDE SEQUENCE [LARGE SCALE GENOMIC DNA]</scope>
    <source>
        <strain evidence="10 11">CBS 113982</strain>
    </source>
</reference>
<evidence type="ECO:0000256" key="4">
    <source>
        <dbReference type="ARBA" id="ARBA00022833"/>
    </source>
</evidence>
<dbReference type="AlphaFoldDB" id="A0A2K3QGR7"/>
<gene>
    <name evidence="10" type="ORF">TCAP_03318</name>
</gene>
<dbReference type="InterPro" id="IPR018253">
    <property type="entry name" value="DnaJ_domain_CS"/>
</dbReference>
<evidence type="ECO:0000313" key="10">
    <source>
        <dbReference type="EMBL" id="PNY26738.1"/>
    </source>
</evidence>
<dbReference type="GO" id="GO:0006457">
    <property type="term" value="P:protein folding"/>
    <property type="evidence" value="ECO:0007669"/>
    <property type="project" value="InterPro"/>
</dbReference>
<dbReference type="SUPFAM" id="SSF49493">
    <property type="entry name" value="HSP40/DnaJ peptide-binding domain"/>
    <property type="match status" value="2"/>
</dbReference>
<feature type="non-terminal residue" evidence="10">
    <location>
        <position position="1"/>
    </location>
</feature>
<evidence type="ECO:0000259" key="9">
    <source>
        <dbReference type="PROSITE" id="PS51188"/>
    </source>
</evidence>